<dbReference type="PATRIC" id="fig|413882.6.peg.272"/>
<evidence type="ECO:0000256" key="6">
    <source>
        <dbReference type="ARBA" id="ARBA00023235"/>
    </source>
</evidence>
<dbReference type="SUPFAM" id="SSF109998">
    <property type="entry name" value="Triger factor/SurA peptide-binding domain-like"/>
    <property type="match status" value="1"/>
</dbReference>
<dbReference type="InterPro" id="IPR000297">
    <property type="entry name" value="PPIase_PpiC"/>
</dbReference>
<name>A0A0G3BK75_9BURK</name>
<dbReference type="PROSITE" id="PS50198">
    <property type="entry name" value="PPIC_PPIASE_2"/>
    <property type="match status" value="2"/>
</dbReference>
<dbReference type="Gene3D" id="3.10.50.40">
    <property type="match status" value="2"/>
</dbReference>
<dbReference type="PROSITE" id="PS01096">
    <property type="entry name" value="PPIC_PPIASE_1"/>
    <property type="match status" value="1"/>
</dbReference>
<evidence type="ECO:0000256" key="1">
    <source>
        <dbReference type="ARBA" id="ARBA00022729"/>
    </source>
</evidence>
<keyword evidence="4 7" id="KW-0697">Rotamase</keyword>
<keyword evidence="2 7" id="KW-0677">Repeat</keyword>
<dbReference type="HAMAP" id="MF_01183">
    <property type="entry name" value="Chaperone_SurA"/>
    <property type="match status" value="1"/>
</dbReference>
<evidence type="ECO:0000256" key="3">
    <source>
        <dbReference type="ARBA" id="ARBA00022764"/>
    </source>
</evidence>
<accession>A0A0G3BK75</accession>
<dbReference type="GO" id="GO:0006457">
    <property type="term" value="P:protein folding"/>
    <property type="evidence" value="ECO:0007669"/>
    <property type="project" value="UniProtKB-UniRule"/>
</dbReference>
<dbReference type="OrthoDB" id="14196at2"/>
<proteinExistence type="inferred from homology"/>
<dbReference type="KEGG" id="pbh:AAW51_0264"/>
<evidence type="ECO:0000256" key="2">
    <source>
        <dbReference type="ARBA" id="ARBA00022737"/>
    </source>
</evidence>
<gene>
    <name evidence="7 9" type="primary">surA</name>
    <name evidence="9" type="ORF">AAW51_0264</name>
</gene>
<keyword evidence="1 7" id="KW-0732">Signal</keyword>
<dbReference type="SUPFAM" id="SSF54534">
    <property type="entry name" value="FKBP-like"/>
    <property type="match status" value="2"/>
</dbReference>
<dbReference type="InterPro" id="IPR046357">
    <property type="entry name" value="PPIase_dom_sf"/>
</dbReference>
<dbReference type="PANTHER" id="PTHR47637">
    <property type="entry name" value="CHAPERONE SURA"/>
    <property type="match status" value="1"/>
</dbReference>
<dbReference type="GO" id="GO:0030288">
    <property type="term" value="C:outer membrane-bounded periplasmic space"/>
    <property type="evidence" value="ECO:0007669"/>
    <property type="project" value="InterPro"/>
</dbReference>
<evidence type="ECO:0000256" key="5">
    <source>
        <dbReference type="ARBA" id="ARBA00023186"/>
    </source>
</evidence>
<evidence type="ECO:0000313" key="9">
    <source>
        <dbReference type="EMBL" id="AKJ26955.1"/>
    </source>
</evidence>
<comment type="domain">
    <text evidence="7">The PPIase activity resides only in the second parvulin domain. The N-terminal region and the C-terminal tail are necessary and sufficient for the chaperone activity of SurA. The PPIase activity is dispensable for SurA to function as a chaperone. The N-terminal region and the C-terminal tail are also required for porin recognition.</text>
</comment>
<organism evidence="9 10">
    <name type="scientific">Caldimonas brevitalea</name>
    <dbReference type="NCBI Taxonomy" id="413882"/>
    <lineage>
        <taxon>Bacteria</taxon>
        <taxon>Pseudomonadati</taxon>
        <taxon>Pseudomonadota</taxon>
        <taxon>Betaproteobacteria</taxon>
        <taxon>Burkholderiales</taxon>
        <taxon>Sphaerotilaceae</taxon>
        <taxon>Caldimonas</taxon>
    </lineage>
</organism>
<dbReference type="Proteomes" id="UP000035352">
    <property type="component" value="Chromosome"/>
</dbReference>
<dbReference type="PANTHER" id="PTHR47637:SF1">
    <property type="entry name" value="CHAPERONE SURA"/>
    <property type="match status" value="1"/>
</dbReference>
<dbReference type="Pfam" id="PF00639">
    <property type="entry name" value="Rotamase"/>
    <property type="match status" value="2"/>
</dbReference>
<feature type="signal peptide" evidence="7">
    <location>
        <begin position="1"/>
        <end position="30"/>
    </location>
</feature>
<feature type="domain" description="PpiC" evidence="8">
    <location>
        <begin position="186"/>
        <end position="288"/>
    </location>
</feature>
<dbReference type="GO" id="GO:0043165">
    <property type="term" value="P:Gram-negative-bacterium-type cell outer membrane assembly"/>
    <property type="evidence" value="ECO:0007669"/>
    <property type="project" value="InterPro"/>
</dbReference>
<protein>
    <recommendedName>
        <fullName evidence="7">Chaperone SurA</fullName>
    </recommendedName>
    <alternativeName>
        <fullName evidence="7">Peptidyl-prolyl cis-trans isomerase SurA</fullName>
        <shortName evidence="7">PPIase SurA</shortName>
        <ecNumber evidence="7">5.2.1.8</ecNumber>
    </alternativeName>
    <alternativeName>
        <fullName evidence="7">Rotamase SurA</fullName>
    </alternativeName>
</protein>
<dbReference type="InterPro" id="IPR023058">
    <property type="entry name" value="PPIase_PpiC_CS"/>
</dbReference>
<dbReference type="EC" id="5.2.1.8" evidence="7"/>
<dbReference type="RefSeq" id="WP_047193185.1">
    <property type="nucleotide sequence ID" value="NZ_CP011371.1"/>
</dbReference>
<feature type="domain" description="PpiC" evidence="8">
    <location>
        <begin position="297"/>
        <end position="396"/>
    </location>
</feature>
<dbReference type="Gene3D" id="1.10.4030.10">
    <property type="entry name" value="Porin chaperone SurA, peptide-binding domain"/>
    <property type="match status" value="1"/>
</dbReference>
<reference evidence="9 10" key="1">
    <citation type="submission" date="2015-05" db="EMBL/GenBank/DDBJ databases">
        <authorList>
            <person name="Tang B."/>
            <person name="Yu Y."/>
        </authorList>
    </citation>
    <scope>NUCLEOTIDE SEQUENCE [LARGE SCALE GENOMIC DNA]</scope>
    <source>
        <strain evidence="9 10">DSM 7029</strain>
    </source>
</reference>
<sequence length="444" mass="49580" precursor="true">MTPFTFFRRRAQRWTALALSLALWLPAAGAAQSAAAVRGGDYIVAVVNQELVTNNDVQQRLARIEQDAARNGTRLPPREQLRQQVVEALIDDRAQLSHARLIGVRVDEAEIDRAVANVAAQNQLTLPQLRERLREQGIDFARFRNNVRDELMLTRLREREVQGRIRISDADIQKFLNELRGEAAGATELNLAQVLVAVPEGATPQQEAERRARAEDVLARAKAGVPFADLVREASDGPNKDQGGQLGLRAADRLPDLFVQAVGDLKAGQVVPQLVRSGAGFHVLKVVERKDKQGLTITQTRSRHILLRVSPQLTQQTALRRLADYKQRVEGGQAGFAQLAREFSEDGSASQGGDLGWANPGQFVPEFEQVLNNLAVGKLSEPFLSRFGAHLVQVTDRREAQLDPRQQRELATNALREQRFETAYTEWAREIRNQAYVEMREPPQ</sequence>
<keyword evidence="10" id="KW-1185">Reference proteome</keyword>
<dbReference type="GO" id="GO:0042277">
    <property type="term" value="F:peptide binding"/>
    <property type="evidence" value="ECO:0007669"/>
    <property type="project" value="InterPro"/>
</dbReference>
<dbReference type="Pfam" id="PF09312">
    <property type="entry name" value="SurA_N"/>
    <property type="match status" value="1"/>
</dbReference>
<dbReference type="GO" id="GO:0003755">
    <property type="term" value="F:peptidyl-prolyl cis-trans isomerase activity"/>
    <property type="evidence" value="ECO:0007669"/>
    <property type="project" value="UniProtKB-UniRule"/>
</dbReference>
<dbReference type="EMBL" id="CP011371">
    <property type="protein sequence ID" value="AKJ26955.1"/>
    <property type="molecule type" value="Genomic_DNA"/>
</dbReference>
<dbReference type="GO" id="GO:0050821">
    <property type="term" value="P:protein stabilization"/>
    <property type="evidence" value="ECO:0007669"/>
    <property type="project" value="InterPro"/>
</dbReference>
<evidence type="ECO:0000256" key="4">
    <source>
        <dbReference type="ARBA" id="ARBA00023110"/>
    </source>
</evidence>
<keyword evidence="6 7" id="KW-0413">Isomerase</keyword>
<evidence type="ECO:0000259" key="8">
    <source>
        <dbReference type="PROSITE" id="PS50198"/>
    </source>
</evidence>
<dbReference type="InterPro" id="IPR023034">
    <property type="entry name" value="PPIase_SurA"/>
</dbReference>
<keyword evidence="5 7" id="KW-0143">Chaperone</keyword>
<dbReference type="GO" id="GO:0051082">
    <property type="term" value="F:unfolded protein binding"/>
    <property type="evidence" value="ECO:0007669"/>
    <property type="project" value="UniProtKB-UniRule"/>
</dbReference>
<comment type="function">
    <text evidence="7">Chaperone involved in the correct folding and assembly of outer membrane proteins. Recognizes specific patterns of aromatic residues and the orientation of their side chains, which are found more frequently in integral outer membrane proteins. May act in both early periplasmic and late outer membrane-associated steps of protein maturation.</text>
</comment>
<dbReference type="InterPro" id="IPR015391">
    <property type="entry name" value="SurA_N"/>
</dbReference>
<keyword evidence="3 7" id="KW-0574">Periplasm</keyword>
<dbReference type="InterPro" id="IPR027304">
    <property type="entry name" value="Trigger_fact/SurA_dom_sf"/>
</dbReference>
<dbReference type="AlphaFoldDB" id="A0A0G3BK75"/>
<feature type="chain" id="PRO_5008988114" description="Chaperone SurA" evidence="7">
    <location>
        <begin position="31"/>
        <end position="444"/>
    </location>
</feature>
<comment type="catalytic activity">
    <reaction evidence="7">
        <text>[protein]-peptidylproline (omega=180) = [protein]-peptidylproline (omega=0)</text>
        <dbReference type="Rhea" id="RHEA:16237"/>
        <dbReference type="Rhea" id="RHEA-COMP:10747"/>
        <dbReference type="Rhea" id="RHEA-COMP:10748"/>
        <dbReference type="ChEBI" id="CHEBI:83833"/>
        <dbReference type="ChEBI" id="CHEBI:83834"/>
        <dbReference type="EC" id="5.2.1.8"/>
    </reaction>
</comment>
<comment type="subcellular location">
    <subcellularLocation>
        <location evidence="7">Periplasm</location>
    </subcellularLocation>
    <text evidence="7">Is capable of associating with the outer membrane.</text>
</comment>
<evidence type="ECO:0000313" key="10">
    <source>
        <dbReference type="Proteomes" id="UP000035352"/>
    </source>
</evidence>
<dbReference type="InterPro" id="IPR050280">
    <property type="entry name" value="OMP_Chaperone_SurA"/>
</dbReference>
<evidence type="ECO:0000256" key="7">
    <source>
        <dbReference type="HAMAP-Rule" id="MF_01183"/>
    </source>
</evidence>
<dbReference type="STRING" id="413882.AAW51_0264"/>